<reference evidence="8 11" key="1">
    <citation type="submission" date="2015-09" db="EMBL/GenBank/DDBJ databases">
        <authorList>
            <consortium name="Pathogen Informatics"/>
        </authorList>
    </citation>
    <scope>NUCLEOTIDE SEQUENCE [LARGE SCALE GENOMIC DNA]</scope>
    <source>
        <strain evidence="8 11">2789STDY5608850</strain>
    </source>
</reference>
<dbReference type="GO" id="GO:0042907">
    <property type="term" value="F:xanthine transmembrane transporter activity"/>
    <property type="evidence" value="ECO:0007669"/>
    <property type="project" value="TreeGrafter"/>
</dbReference>
<comment type="similarity">
    <text evidence="2">Belongs to the nucleobase:cation symporter-2 (NCS2) (TC 2.A.40) family.</text>
</comment>
<dbReference type="PANTHER" id="PTHR42810">
    <property type="entry name" value="PURINE PERMEASE C1399.01C-RELATED"/>
    <property type="match status" value="1"/>
</dbReference>
<evidence type="ECO:0000256" key="6">
    <source>
        <dbReference type="ARBA" id="ARBA00023136"/>
    </source>
</evidence>
<feature type="transmembrane region" description="Helical" evidence="7">
    <location>
        <begin position="128"/>
        <end position="150"/>
    </location>
</feature>
<feature type="transmembrane region" description="Helical" evidence="7">
    <location>
        <begin position="101"/>
        <end position="122"/>
    </location>
</feature>
<dbReference type="GO" id="GO:0005886">
    <property type="term" value="C:plasma membrane"/>
    <property type="evidence" value="ECO:0007669"/>
    <property type="project" value="TreeGrafter"/>
</dbReference>
<keyword evidence="5 7" id="KW-1133">Transmembrane helix</keyword>
<dbReference type="GeneID" id="86059560"/>
<feature type="transmembrane region" description="Helical" evidence="7">
    <location>
        <begin position="374"/>
        <end position="393"/>
    </location>
</feature>
<feature type="transmembrane region" description="Helical" evidence="7">
    <location>
        <begin position="315"/>
        <end position="338"/>
    </location>
</feature>
<name>A0A174H5S0_9FIRM</name>
<dbReference type="PANTHER" id="PTHR42810:SF1">
    <property type="entry name" value="PURINE PERMEASE YWDJ-RELATED"/>
    <property type="match status" value="1"/>
</dbReference>
<dbReference type="Pfam" id="PF00860">
    <property type="entry name" value="Xan_ur_permease"/>
    <property type="match status" value="1"/>
</dbReference>
<feature type="transmembrane region" description="Helical" evidence="7">
    <location>
        <begin position="188"/>
        <end position="211"/>
    </location>
</feature>
<dbReference type="Proteomes" id="UP000095651">
    <property type="component" value="Unassembled WGS sequence"/>
</dbReference>
<accession>A0A174H5S0</accession>
<dbReference type="EMBL" id="QSON01000014">
    <property type="protein sequence ID" value="RGI99099.1"/>
    <property type="molecule type" value="Genomic_DNA"/>
</dbReference>
<dbReference type="OrthoDB" id="9805749at2"/>
<dbReference type="EMBL" id="QTJW01000002">
    <property type="protein sequence ID" value="RGD72197.1"/>
    <property type="molecule type" value="Genomic_DNA"/>
</dbReference>
<feature type="transmembrane region" description="Helical" evidence="7">
    <location>
        <begin position="75"/>
        <end position="94"/>
    </location>
</feature>
<evidence type="ECO:0000313" key="12">
    <source>
        <dbReference type="Proteomes" id="UP000261023"/>
    </source>
</evidence>
<comment type="subcellular location">
    <subcellularLocation>
        <location evidence="1">Membrane</location>
        <topology evidence="1">Multi-pass membrane protein</topology>
    </subcellularLocation>
</comment>
<keyword evidence="4 7" id="KW-0812">Transmembrane</keyword>
<keyword evidence="6 7" id="KW-0472">Membrane</keyword>
<gene>
    <name evidence="8" type="primary">ybbY</name>
    <name evidence="9" type="ORF">DWX31_03960</name>
    <name evidence="10" type="ORF">DXD79_23855</name>
    <name evidence="8" type="ORF">ERS852407_03599</name>
</gene>
<feature type="transmembrane region" description="Helical" evidence="7">
    <location>
        <begin position="162"/>
        <end position="182"/>
    </location>
</feature>
<reference evidence="12 13" key="2">
    <citation type="submission" date="2018-08" db="EMBL/GenBank/DDBJ databases">
        <title>A genome reference for cultivated species of the human gut microbiota.</title>
        <authorList>
            <person name="Zou Y."/>
            <person name="Xue W."/>
            <person name="Luo G."/>
        </authorList>
    </citation>
    <scope>NUCLEOTIDE SEQUENCE [LARGE SCALE GENOMIC DNA]</scope>
    <source>
        <strain evidence="9 12">AF19-13AC</strain>
        <strain evidence="10 13">TM09-12</strain>
    </source>
</reference>
<feature type="transmembrane region" description="Helical" evidence="7">
    <location>
        <begin position="399"/>
        <end position="422"/>
    </location>
</feature>
<dbReference type="InterPro" id="IPR006043">
    <property type="entry name" value="NCS2"/>
</dbReference>
<evidence type="ECO:0000313" key="10">
    <source>
        <dbReference type="EMBL" id="RGI99099.1"/>
    </source>
</evidence>
<proteinExistence type="inferred from homology"/>
<dbReference type="Proteomes" id="UP000263014">
    <property type="component" value="Unassembled WGS sequence"/>
</dbReference>
<organism evidence="8 11">
    <name type="scientific">Hungatella hathewayi</name>
    <dbReference type="NCBI Taxonomy" id="154046"/>
    <lineage>
        <taxon>Bacteria</taxon>
        <taxon>Bacillati</taxon>
        <taxon>Bacillota</taxon>
        <taxon>Clostridia</taxon>
        <taxon>Lachnospirales</taxon>
        <taxon>Lachnospiraceae</taxon>
        <taxon>Hungatella</taxon>
    </lineage>
</organism>
<evidence type="ECO:0000256" key="7">
    <source>
        <dbReference type="SAM" id="Phobius"/>
    </source>
</evidence>
<dbReference type="AlphaFoldDB" id="A0A174H5S0"/>
<protein>
    <submittedName>
        <fullName evidence="9">Purine permease</fullName>
    </submittedName>
    <submittedName>
        <fullName evidence="8">Xanthine/uracil permease family protein</fullName>
    </submittedName>
</protein>
<evidence type="ECO:0000313" key="13">
    <source>
        <dbReference type="Proteomes" id="UP000263014"/>
    </source>
</evidence>
<feature type="transmembrane region" description="Helical" evidence="7">
    <location>
        <begin position="12"/>
        <end position="32"/>
    </location>
</feature>
<dbReference type="NCBIfam" id="NF037981">
    <property type="entry name" value="NCS2_1"/>
    <property type="match status" value="1"/>
</dbReference>
<evidence type="ECO:0000256" key="5">
    <source>
        <dbReference type="ARBA" id="ARBA00022989"/>
    </source>
</evidence>
<sequence length="431" mass="46800">MKNQSTVKNLLGGLQWALYMISTGIVMPVVIGQSYHLSPSDASMYIQVTLLCIGLATITQAVFGHRLPINETPCGLWFGIFTMYATIGVTLFGSESETLRVLEFSLILCGVFGFILNMLGVIEKLEKYFTPTVVGTNLLLLVALCSKFFFQAMTSVYGDGYGMNLKVVLCSVVIIVLTFFLMNTRLKAYSVLISIVVGWGLYTLLGLSTPYEMPSQLVRMPRIFPFGPPRIELSMIITSFLCTLLLVTNLLSSMKIAQQMVSQYDEVATGRTKQAGNCFSFIYILLGCFGVTGLIPTSEGGGFVVSTGMTRTKPLIIGGIIIAAISFFPPITSLLSMIPESVGYAALFVPFVSLCGFSIECLEGAEDKKSMYQTVGLSVLIGIGIMNVPGTGFTMALPAFLSTFLSNGLIVGTIIALIMEVIRIHKKEKEN</sequence>
<evidence type="ECO:0000313" key="8">
    <source>
        <dbReference type="EMBL" id="CUO68777.1"/>
    </source>
</evidence>
<evidence type="ECO:0000313" key="9">
    <source>
        <dbReference type="EMBL" id="RGD72197.1"/>
    </source>
</evidence>
<dbReference type="Proteomes" id="UP000261023">
    <property type="component" value="Unassembled WGS sequence"/>
</dbReference>
<evidence type="ECO:0000256" key="3">
    <source>
        <dbReference type="ARBA" id="ARBA00022448"/>
    </source>
</evidence>
<evidence type="ECO:0000256" key="1">
    <source>
        <dbReference type="ARBA" id="ARBA00004141"/>
    </source>
</evidence>
<feature type="transmembrane region" description="Helical" evidence="7">
    <location>
        <begin position="44"/>
        <end position="63"/>
    </location>
</feature>
<feature type="transmembrane region" description="Helical" evidence="7">
    <location>
        <begin position="231"/>
        <end position="254"/>
    </location>
</feature>
<dbReference type="RefSeq" id="WP_025530101.1">
    <property type="nucleotide sequence ID" value="NZ_CABIXC010000010.1"/>
</dbReference>
<evidence type="ECO:0000313" key="11">
    <source>
        <dbReference type="Proteomes" id="UP000095651"/>
    </source>
</evidence>
<evidence type="ECO:0000256" key="2">
    <source>
        <dbReference type="ARBA" id="ARBA00008821"/>
    </source>
</evidence>
<dbReference type="EMBL" id="CYZE01000010">
    <property type="protein sequence ID" value="CUO68777.1"/>
    <property type="molecule type" value="Genomic_DNA"/>
</dbReference>
<evidence type="ECO:0000256" key="4">
    <source>
        <dbReference type="ARBA" id="ARBA00022692"/>
    </source>
</evidence>
<feature type="transmembrane region" description="Helical" evidence="7">
    <location>
        <begin position="274"/>
        <end position="295"/>
    </location>
</feature>
<keyword evidence="3" id="KW-0813">Transport</keyword>